<evidence type="ECO:0000313" key="2">
    <source>
        <dbReference type="Proteomes" id="UP001589718"/>
    </source>
</evidence>
<evidence type="ECO:0000313" key="1">
    <source>
        <dbReference type="EMBL" id="MFB9522734.1"/>
    </source>
</evidence>
<dbReference type="RefSeq" id="WP_345220267.1">
    <property type="nucleotide sequence ID" value="NZ_BAAAXE010000013.1"/>
</dbReference>
<reference evidence="1 2" key="1">
    <citation type="submission" date="2024-09" db="EMBL/GenBank/DDBJ databases">
        <authorList>
            <person name="Sun Q."/>
            <person name="Mori K."/>
        </authorList>
    </citation>
    <scope>NUCLEOTIDE SEQUENCE [LARGE SCALE GENOMIC DNA]</scope>
    <source>
        <strain evidence="1 2">JCM 4362</strain>
    </source>
</reference>
<proteinExistence type="predicted"/>
<protein>
    <submittedName>
        <fullName evidence="1">Uncharacterized protein</fullName>
    </submittedName>
</protein>
<sequence>MSVTLTPPGPGLRLLVSLAAWTWQGSGPDGREIAHILITHTTALTDGSTAVTTEDRMRRLSACLGSLTGAREVIPELGPCLRLVGEHVLLHIPGASRRLRLPTRRPWTELVTRTGEAILLLGLDPLPQSADAARLDAYLDAALAADRLLFGRVQLPPSAMRADVCSTCGGSGTDPISGRACPDCSLHCRLEP</sequence>
<dbReference type="EMBL" id="JBHMCR010000013">
    <property type="protein sequence ID" value="MFB9522734.1"/>
    <property type="molecule type" value="Genomic_DNA"/>
</dbReference>
<gene>
    <name evidence="1" type="ORF">ACFFTU_22575</name>
</gene>
<comment type="caution">
    <text evidence="1">The sequence shown here is derived from an EMBL/GenBank/DDBJ whole genome shotgun (WGS) entry which is preliminary data.</text>
</comment>
<organism evidence="1 2">
    <name type="scientific">Streptomyces cremeus</name>
    <dbReference type="NCBI Taxonomy" id="66881"/>
    <lineage>
        <taxon>Bacteria</taxon>
        <taxon>Bacillati</taxon>
        <taxon>Actinomycetota</taxon>
        <taxon>Actinomycetes</taxon>
        <taxon>Kitasatosporales</taxon>
        <taxon>Streptomycetaceae</taxon>
        <taxon>Streptomyces</taxon>
    </lineage>
</organism>
<name>A0ABV5PI17_STRCM</name>
<accession>A0ABV5PI17</accession>
<keyword evidence="2" id="KW-1185">Reference proteome</keyword>
<dbReference type="Proteomes" id="UP001589718">
    <property type="component" value="Unassembled WGS sequence"/>
</dbReference>